<name>B7KF35_GLOC7</name>
<keyword evidence="2" id="KW-1185">Reference proteome</keyword>
<dbReference type="RefSeq" id="WP_015954097.1">
    <property type="nucleotide sequence ID" value="NC_011729.1"/>
</dbReference>
<proteinExistence type="predicted"/>
<evidence type="ECO:0000313" key="1">
    <source>
        <dbReference type="EMBL" id="ACK70491.1"/>
    </source>
</evidence>
<organism evidence="1 2">
    <name type="scientific">Gloeothece citriformis (strain PCC 7424)</name>
    <name type="common">Cyanothece sp. (strain PCC 7424)</name>
    <dbReference type="NCBI Taxonomy" id="65393"/>
    <lineage>
        <taxon>Bacteria</taxon>
        <taxon>Bacillati</taxon>
        <taxon>Cyanobacteriota</taxon>
        <taxon>Cyanophyceae</taxon>
        <taxon>Oscillatoriophycideae</taxon>
        <taxon>Chroococcales</taxon>
        <taxon>Aphanothecaceae</taxon>
        <taxon>Gloeothece</taxon>
        <taxon>Gloeothece citriformis</taxon>
    </lineage>
</organism>
<accession>B7KF35</accession>
<dbReference type="SUPFAM" id="SSF48452">
    <property type="entry name" value="TPR-like"/>
    <property type="match status" value="1"/>
</dbReference>
<dbReference type="InterPro" id="IPR011990">
    <property type="entry name" value="TPR-like_helical_dom_sf"/>
</dbReference>
<sequence>MIILALKVKRNLYQAWNNRGVALMKLQPYQQAASSFKKLYKLNQIIK</sequence>
<protein>
    <submittedName>
        <fullName evidence="1">Uncharacterized protein</fullName>
    </submittedName>
</protein>
<dbReference type="EMBL" id="CP001291">
    <property type="protein sequence ID" value="ACK70491.1"/>
    <property type="molecule type" value="Genomic_DNA"/>
</dbReference>
<dbReference type="OrthoDB" id="439924at2"/>
<dbReference type="Gene3D" id="1.25.40.10">
    <property type="entry name" value="Tetratricopeptide repeat domain"/>
    <property type="match status" value="1"/>
</dbReference>
<dbReference type="Proteomes" id="UP000002384">
    <property type="component" value="Chromosome"/>
</dbReference>
<evidence type="ECO:0000313" key="2">
    <source>
        <dbReference type="Proteomes" id="UP000002384"/>
    </source>
</evidence>
<dbReference type="AlphaFoldDB" id="B7KF35"/>
<reference evidence="2" key="1">
    <citation type="journal article" date="2011" name="MBio">
        <title>Novel metabolic attributes of the genus Cyanothece, comprising a group of unicellular nitrogen-fixing Cyanobacteria.</title>
        <authorList>
            <person name="Bandyopadhyay A."/>
            <person name="Elvitigala T."/>
            <person name="Welsh E."/>
            <person name="Stockel J."/>
            <person name="Liberton M."/>
            <person name="Min H."/>
            <person name="Sherman L.A."/>
            <person name="Pakrasi H.B."/>
        </authorList>
    </citation>
    <scope>NUCLEOTIDE SEQUENCE [LARGE SCALE GENOMIC DNA]</scope>
    <source>
        <strain evidence="2">PCC 7424</strain>
    </source>
</reference>
<gene>
    <name evidence="1" type="ordered locus">PCC7424_2063</name>
</gene>
<dbReference type="KEGG" id="cyc:PCC7424_2063"/>
<dbReference type="HOGENOM" id="CLU_3167102_0_0_3"/>